<protein>
    <recommendedName>
        <fullName evidence="5">DUF4255 domain-containing protein</fullName>
    </recommendedName>
</protein>
<dbReference type="Pfam" id="PF14065">
    <property type="entry name" value="Pvc16_N"/>
    <property type="match status" value="1"/>
</dbReference>
<reference evidence="3 4" key="1">
    <citation type="submission" date="2017-06" db="EMBL/GenBank/DDBJ databases">
        <title>Genome sequencing of cyanobaciteial culture collection at National Institute for Environmental Studies (NIES).</title>
        <authorList>
            <person name="Hirose Y."/>
            <person name="Shimura Y."/>
            <person name="Fujisawa T."/>
            <person name="Nakamura Y."/>
            <person name="Kawachi M."/>
        </authorList>
    </citation>
    <scope>NUCLEOTIDE SEQUENCE [LARGE SCALE GENOMIC DNA]</scope>
    <source>
        <strain evidence="3 4">NIES-267</strain>
    </source>
</reference>
<keyword evidence="4" id="KW-1185">Reference proteome</keyword>
<dbReference type="EMBL" id="AP018227">
    <property type="protein sequence ID" value="BAY81565.1"/>
    <property type="molecule type" value="Genomic_DNA"/>
</dbReference>
<dbReference type="OrthoDB" id="527247at2"/>
<proteinExistence type="predicted"/>
<evidence type="ECO:0000259" key="2">
    <source>
        <dbReference type="Pfam" id="PF14065"/>
    </source>
</evidence>
<evidence type="ECO:0008006" key="5">
    <source>
        <dbReference type="Google" id="ProtNLM"/>
    </source>
</evidence>
<evidence type="ECO:0000259" key="1">
    <source>
        <dbReference type="Pfam" id="PF01833"/>
    </source>
</evidence>
<dbReference type="InterPro" id="IPR025351">
    <property type="entry name" value="Pvc16_N"/>
</dbReference>
<evidence type="ECO:0000313" key="3">
    <source>
        <dbReference type="EMBL" id="BAY81565.1"/>
    </source>
</evidence>
<name>A0A1Z4LK31_9CYAN</name>
<feature type="domain" description="IPT/TIG" evidence="1">
    <location>
        <begin position="226"/>
        <end position="290"/>
    </location>
</feature>
<dbReference type="Pfam" id="PF01833">
    <property type="entry name" value="TIG"/>
    <property type="match status" value="1"/>
</dbReference>
<accession>A0A1Z4LK31</accession>
<gene>
    <name evidence="3" type="ORF">NIES267_10420</name>
</gene>
<feature type="domain" description="Pvc16 N-terminal" evidence="2">
    <location>
        <begin position="9"/>
        <end position="195"/>
    </location>
</feature>
<sequence length="420" mass="46999">MSNYLAVATVTAILQRILQSAVQRDIDEVRVTTLQPRNIGNGTPETGINLFLYHVARNPALNNADATPFRSKGTPIKRQAAVDLYYMISFYGNDTELIPQRLLGSVVRTFNDCSTISVEAIQQAIADPTYRFLEDSNLANQVKQLLIVPLELGLDDLSKVWSVFFQAPYMLSLVYKVTVVTIEGDESSKRALPISDRNLGGAVPFPNRPLVEQVMSEVGKLEPIFANSTLVIRGKHLTSNSTKVRIGGFELLPSQVSETRITLVLTDVPVDFLRAGVQSLQVINQTSISSEHNVINRTVDSNVAPFVLRPTIQNFYIERKNQTIDESQCLRVQVDVMIGVKQRVVLIMNQWTINEPVGYQFEAEPRNRETDTVIFYITEIKSAEYLLRLQIDGAESLLSVDNDETSGTYGWFNAPKIEVE</sequence>
<dbReference type="AlphaFoldDB" id="A0A1Z4LK31"/>
<evidence type="ECO:0000313" key="4">
    <source>
        <dbReference type="Proteomes" id="UP000218418"/>
    </source>
</evidence>
<organism evidence="3 4">
    <name type="scientific">Calothrix parasitica NIES-267</name>
    <dbReference type="NCBI Taxonomy" id="1973488"/>
    <lineage>
        <taxon>Bacteria</taxon>
        <taxon>Bacillati</taxon>
        <taxon>Cyanobacteriota</taxon>
        <taxon>Cyanophyceae</taxon>
        <taxon>Nostocales</taxon>
        <taxon>Calotrichaceae</taxon>
        <taxon>Calothrix</taxon>
    </lineage>
</organism>
<dbReference type="InterPro" id="IPR002909">
    <property type="entry name" value="IPT_dom"/>
</dbReference>
<dbReference type="Proteomes" id="UP000218418">
    <property type="component" value="Chromosome"/>
</dbReference>